<evidence type="ECO:0000313" key="4">
    <source>
        <dbReference type="Proteomes" id="UP000467840"/>
    </source>
</evidence>
<keyword evidence="4" id="KW-1185">Reference proteome</keyword>
<feature type="compositionally biased region" description="Basic residues" evidence="1">
    <location>
        <begin position="108"/>
        <end position="117"/>
    </location>
</feature>
<dbReference type="Pfam" id="PF05641">
    <property type="entry name" value="Agenet"/>
    <property type="match status" value="1"/>
</dbReference>
<dbReference type="Proteomes" id="UP000467840">
    <property type="component" value="Chromosome 5"/>
</dbReference>
<sequence length="117" mass="13626">MGPKCSNSKLKTPENLHFKPGSIVEISSDDDGFLGSWYVGTVIRRASRAITEEREDGKFAVFFRGTREQIVFGEEDLRLHWEWNSGEWQPPLEGVQEQKEEEEVAEGKRRKMRRRKS</sequence>
<proteinExistence type="predicted"/>
<dbReference type="PANTHER" id="PTHR31917">
    <property type="entry name" value="AGENET DOMAIN-CONTAINING PROTEIN-RELATED"/>
    <property type="match status" value="1"/>
</dbReference>
<organism evidence="3 4">
    <name type="scientific">Hevea brasiliensis</name>
    <name type="common">Para rubber tree</name>
    <name type="synonym">Siphonia brasiliensis</name>
    <dbReference type="NCBI Taxonomy" id="3981"/>
    <lineage>
        <taxon>Eukaryota</taxon>
        <taxon>Viridiplantae</taxon>
        <taxon>Streptophyta</taxon>
        <taxon>Embryophyta</taxon>
        <taxon>Tracheophyta</taxon>
        <taxon>Spermatophyta</taxon>
        <taxon>Magnoliopsida</taxon>
        <taxon>eudicotyledons</taxon>
        <taxon>Gunneridae</taxon>
        <taxon>Pentapetalae</taxon>
        <taxon>rosids</taxon>
        <taxon>fabids</taxon>
        <taxon>Malpighiales</taxon>
        <taxon>Euphorbiaceae</taxon>
        <taxon>Crotonoideae</taxon>
        <taxon>Micrandreae</taxon>
        <taxon>Hevea</taxon>
    </lineage>
</organism>
<accession>A0A6A6NFW8</accession>
<name>A0A6A6NFW8_HEVBR</name>
<dbReference type="EMBL" id="JAAGAX010000001">
    <property type="protein sequence ID" value="KAF2324038.1"/>
    <property type="molecule type" value="Genomic_DNA"/>
</dbReference>
<evidence type="ECO:0000256" key="1">
    <source>
        <dbReference type="SAM" id="MobiDB-lite"/>
    </source>
</evidence>
<dbReference type="InterPro" id="IPR008395">
    <property type="entry name" value="Agenet-like_dom"/>
</dbReference>
<feature type="domain" description="Agenet" evidence="2">
    <location>
        <begin position="16"/>
        <end position="85"/>
    </location>
</feature>
<comment type="caution">
    <text evidence="3">The sequence shown here is derived from an EMBL/GenBank/DDBJ whole genome shotgun (WGS) entry which is preliminary data.</text>
</comment>
<dbReference type="SMART" id="SM00743">
    <property type="entry name" value="Agenet"/>
    <property type="match status" value="1"/>
</dbReference>
<dbReference type="PANTHER" id="PTHR31917:SF80">
    <property type="entry name" value="AGENET DOMAIN-CONTAINING PROTEIN-RELATED"/>
    <property type="match status" value="1"/>
</dbReference>
<gene>
    <name evidence="3" type="ORF">GH714_006318</name>
</gene>
<feature type="region of interest" description="Disordered" evidence="1">
    <location>
        <begin position="87"/>
        <end position="117"/>
    </location>
</feature>
<reference evidence="3 4" key="1">
    <citation type="journal article" date="2020" name="Mol. Plant">
        <title>The Chromosome-Based Rubber Tree Genome Provides New Insights into Spurge Genome Evolution and Rubber Biosynthesis.</title>
        <authorList>
            <person name="Liu J."/>
            <person name="Shi C."/>
            <person name="Shi C.C."/>
            <person name="Li W."/>
            <person name="Zhang Q.J."/>
            <person name="Zhang Y."/>
            <person name="Li K."/>
            <person name="Lu H.F."/>
            <person name="Shi C."/>
            <person name="Zhu S.T."/>
            <person name="Xiao Z.Y."/>
            <person name="Nan H."/>
            <person name="Yue Y."/>
            <person name="Zhu X.G."/>
            <person name="Wu Y."/>
            <person name="Hong X.N."/>
            <person name="Fan G.Y."/>
            <person name="Tong Y."/>
            <person name="Zhang D."/>
            <person name="Mao C.L."/>
            <person name="Liu Y.L."/>
            <person name="Hao S.J."/>
            <person name="Liu W.Q."/>
            <person name="Lv M.Q."/>
            <person name="Zhang H.B."/>
            <person name="Liu Y."/>
            <person name="Hu-Tang G.R."/>
            <person name="Wang J.P."/>
            <person name="Wang J.H."/>
            <person name="Sun Y.H."/>
            <person name="Ni S.B."/>
            <person name="Chen W.B."/>
            <person name="Zhang X.C."/>
            <person name="Jiao Y.N."/>
            <person name="Eichler E.E."/>
            <person name="Li G.H."/>
            <person name="Liu X."/>
            <person name="Gao L.Z."/>
        </authorList>
    </citation>
    <scope>NUCLEOTIDE SEQUENCE [LARGE SCALE GENOMIC DNA]</scope>
    <source>
        <strain evidence="4">cv. GT1</strain>
        <tissue evidence="3">Leaf</tissue>
    </source>
</reference>
<evidence type="ECO:0000259" key="2">
    <source>
        <dbReference type="SMART" id="SM00743"/>
    </source>
</evidence>
<dbReference type="AlphaFoldDB" id="A0A6A6NFW8"/>
<evidence type="ECO:0000313" key="3">
    <source>
        <dbReference type="EMBL" id="KAF2324038.1"/>
    </source>
</evidence>
<dbReference type="InterPro" id="IPR014002">
    <property type="entry name" value="Agenet_dom_plant"/>
</dbReference>
<protein>
    <recommendedName>
        <fullName evidence="2">Agenet domain-containing protein</fullName>
    </recommendedName>
</protein>